<sequence length="175" mass="20673">MFPILETERLKLREITNEDADAIFACFSNDQVMEYYGSDAFQNIDQAKDLIELFSKNYLEKKTIRWGIELKESNELIGTIGYHAWASKHRKAEIGYEIHPNYWRKGYASEAIQKVINYGFNEMDLTRIGAIIYLENYGSYRLLEKLGFQREGILRKNMYQNSKPHDTYIYSLIKE</sequence>
<dbReference type="Proteomes" id="UP000219252">
    <property type="component" value="Unassembled WGS sequence"/>
</dbReference>
<evidence type="ECO:0000313" key="2">
    <source>
        <dbReference type="EMBL" id="SOC39815.1"/>
    </source>
</evidence>
<dbReference type="InterPro" id="IPR051531">
    <property type="entry name" value="N-acetyltransferase"/>
</dbReference>
<keyword evidence="3" id="KW-1185">Reference proteome</keyword>
<dbReference type="InterPro" id="IPR016181">
    <property type="entry name" value="Acyl_CoA_acyltransferase"/>
</dbReference>
<dbReference type="SUPFAM" id="SSF55729">
    <property type="entry name" value="Acyl-CoA N-acyltransferases (Nat)"/>
    <property type="match status" value="1"/>
</dbReference>
<dbReference type="Pfam" id="PF13302">
    <property type="entry name" value="Acetyltransf_3"/>
    <property type="match status" value="1"/>
</dbReference>
<proteinExistence type="predicted"/>
<dbReference type="EMBL" id="OBQC01000006">
    <property type="protein sequence ID" value="SOC39815.1"/>
    <property type="molecule type" value="Genomic_DNA"/>
</dbReference>
<dbReference type="RefSeq" id="WP_097149520.1">
    <property type="nucleotide sequence ID" value="NZ_OBQC01000006.1"/>
</dbReference>
<dbReference type="AlphaFoldDB" id="A0A285UD36"/>
<feature type="domain" description="N-acetyltransferase" evidence="1">
    <location>
        <begin position="10"/>
        <end position="166"/>
    </location>
</feature>
<dbReference type="GO" id="GO:0005737">
    <property type="term" value="C:cytoplasm"/>
    <property type="evidence" value="ECO:0007669"/>
    <property type="project" value="TreeGrafter"/>
</dbReference>
<dbReference type="OrthoDB" id="9811523at2"/>
<dbReference type="PROSITE" id="PS51186">
    <property type="entry name" value="GNAT"/>
    <property type="match status" value="1"/>
</dbReference>
<organism evidence="2 3">
    <name type="scientific">Ureibacillus acetophenoni</name>
    <dbReference type="NCBI Taxonomy" id="614649"/>
    <lineage>
        <taxon>Bacteria</taxon>
        <taxon>Bacillati</taxon>
        <taxon>Bacillota</taxon>
        <taxon>Bacilli</taxon>
        <taxon>Bacillales</taxon>
        <taxon>Caryophanaceae</taxon>
        <taxon>Ureibacillus</taxon>
    </lineage>
</organism>
<dbReference type="InterPro" id="IPR000182">
    <property type="entry name" value="GNAT_dom"/>
</dbReference>
<dbReference type="PANTHER" id="PTHR43792:SF9">
    <property type="entry name" value="RIBOSOMAL-PROTEIN-ALANINE ACETYLTRANSFERASE"/>
    <property type="match status" value="1"/>
</dbReference>
<dbReference type="CDD" id="cd04301">
    <property type="entry name" value="NAT_SF"/>
    <property type="match status" value="1"/>
</dbReference>
<keyword evidence="2" id="KW-0808">Transferase</keyword>
<gene>
    <name evidence="2" type="ORF">SAMN05877842_106133</name>
</gene>
<evidence type="ECO:0000313" key="3">
    <source>
        <dbReference type="Proteomes" id="UP000219252"/>
    </source>
</evidence>
<dbReference type="Gene3D" id="3.40.630.30">
    <property type="match status" value="1"/>
</dbReference>
<name>A0A285UD36_9BACL</name>
<evidence type="ECO:0000259" key="1">
    <source>
        <dbReference type="PROSITE" id="PS51186"/>
    </source>
</evidence>
<reference evidence="3" key="1">
    <citation type="submission" date="2017-08" db="EMBL/GenBank/DDBJ databases">
        <authorList>
            <person name="Varghese N."/>
            <person name="Submissions S."/>
        </authorList>
    </citation>
    <scope>NUCLEOTIDE SEQUENCE [LARGE SCALE GENOMIC DNA]</scope>
    <source>
        <strain evidence="3">JC23</strain>
    </source>
</reference>
<protein>
    <submittedName>
        <fullName evidence="2">Ribosomal-protein-alanine N-acetyltransferase</fullName>
    </submittedName>
</protein>
<dbReference type="PANTHER" id="PTHR43792">
    <property type="entry name" value="GNAT FAMILY, PUTATIVE (AFU_ORTHOLOGUE AFUA_3G00765)-RELATED-RELATED"/>
    <property type="match status" value="1"/>
</dbReference>
<dbReference type="GO" id="GO:0008999">
    <property type="term" value="F:protein-N-terminal-alanine acetyltransferase activity"/>
    <property type="evidence" value="ECO:0007669"/>
    <property type="project" value="TreeGrafter"/>
</dbReference>
<accession>A0A285UD36</accession>